<keyword evidence="2" id="KW-1185">Reference proteome</keyword>
<organism evidence="1 2">
    <name type="scientific">Dermatophagoides pteronyssinus</name>
    <name type="common">European house dust mite</name>
    <dbReference type="NCBI Taxonomy" id="6956"/>
    <lineage>
        <taxon>Eukaryota</taxon>
        <taxon>Metazoa</taxon>
        <taxon>Ecdysozoa</taxon>
        <taxon>Arthropoda</taxon>
        <taxon>Chelicerata</taxon>
        <taxon>Arachnida</taxon>
        <taxon>Acari</taxon>
        <taxon>Acariformes</taxon>
        <taxon>Sarcoptiformes</taxon>
        <taxon>Astigmata</taxon>
        <taxon>Psoroptidia</taxon>
        <taxon>Analgoidea</taxon>
        <taxon>Pyroglyphidae</taxon>
        <taxon>Dermatophagoidinae</taxon>
        <taxon>Dermatophagoides</taxon>
    </lineage>
</organism>
<dbReference type="Proteomes" id="UP000887458">
    <property type="component" value="Unassembled WGS sequence"/>
</dbReference>
<evidence type="ECO:0000313" key="1">
    <source>
        <dbReference type="EMBL" id="KAH9425712.1"/>
    </source>
</evidence>
<accession>A0ABQ8JTZ6</accession>
<protein>
    <submittedName>
        <fullName evidence="1">Uncharacterized protein</fullName>
    </submittedName>
</protein>
<reference evidence="1 2" key="1">
    <citation type="journal article" date="2018" name="J. Allergy Clin. Immunol.">
        <title>High-quality assembly of Dermatophagoides pteronyssinus genome and transcriptome reveals a wide range of novel allergens.</title>
        <authorList>
            <person name="Liu X.Y."/>
            <person name="Yang K.Y."/>
            <person name="Wang M.Q."/>
            <person name="Kwok J.S."/>
            <person name="Zeng X."/>
            <person name="Yang Z."/>
            <person name="Xiao X.J."/>
            <person name="Lau C.P."/>
            <person name="Li Y."/>
            <person name="Huang Z.M."/>
            <person name="Ba J.G."/>
            <person name="Yim A.K."/>
            <person name="Ouyang C.Y."/>
            <person name="Ngai S.M."/>
            <person name="Chan T.F."/>
            <person name="Leung E.L."/>
            <person name="Liu L."/>
            <person name="Liu Z.G."/>
            <person name="Tsui S.K."/>
        </authorList>
    </citation>
    <scope>NUCLEOTIDE SEQUENCE [LARGE SCALE GENOMIC DNA]</scope>
    <source>
        <strain evidence="1">Derp</strain>
    </source>
</reference>
<gene>
    <name evidence="1" type="ORF">DERP_004929</name>
</gene>
<reference evidence="1 2" key="2">
    <citation type="journal article" date="2022" name="Mol. Biol. Evol.">
        <title>Comparative Genomics Reveals Insights into the Divergent Evolution of Astigmatic Mites and Household Pest Adaptations.</title>
        <authorList>
            <person name="Xiong Q."/>
            <person name="Wan A.T."/>
            <person name="Liu X."/>
            <person name="Fung C.S."/>
            <person name="Xiao X."/>
            <person name="Malainual N."/>
            <person name="Hou J."/>
            <person name="Wang L."/>
            <person name="Wang M."/>
            <person name="Yang K.Y."/>
            <person name="Cui Y."/>
            <person name="Leung E.L."/>
            <person name="Nong W."/>
            <person name="Shin S.K."/>
            <person name="Au S.W."/>
            <person name="Jeong K.Y."/>
            <person name="Chew F.T."/>
            <person name="Hui J.H."/>
            <person name="Leung T.F."/>
            <person name="Tungtrongchitr A."/>
            <person name="Zhong N."/>
            <person name="Liu Z."/>
            <person name="Tsui S.K."/>
        </authorList>
    </citation>
    <scope>NUCLEOTIDE SEQUENCE [LARGE SCALE GENOMIC DNA]</scope>
    <source>
        <strain evidence="1">Derp</strain>
    </source>
</reference>
<sequence>MISTRTLTISLVGWLVVEHEQNQDRINRFLFSLKNLWLPGYSQSGRITTTNHIVERALTSTVTILVH</sequence>
<evidence type="ECO:0000313" key="2">
    <source>
        <dbReference type="Proteomes" id="UP000887458"/>
    </source>
</evidence>
<proteinExistence type="predicted"/>
<comment type="caution">
    <text evidence="1">The sequence shown here is derived from an EMBL/GenBank/DDBJ whole genome shotgun (WGS) entry which is preliminary data.</text>
</comment>
<dbReference type="EMBL" id="NJHN03000017">
    <property type="protein sequence ID" value="KAH9425712.1"/>
    <property type="molecule type" value="Genomic_DNA"/>
</dbReference>
<name>A0ABQ8JTZ6_DERPT</name>